<evidence type="ECO:0000313" key="8">
    <source>
        <dbReference type="EMBL" id="TDK48019.1"/>
    </source>
</evidence>
<dbReference type="NCBIfam" id="TIGR02432">
    <property type="entry name" value="lysidine_TilS_N"/>
    <property type="match status" value="1"/>
</dbReference>
<keyword evidence="1 6" id="KW-0436">Ligase</keyword>
<dbReference type="GO" id="GO:0005737">
    <property type="term" value="C:cytoplasm"/>
    <property type="evidence" value="ECO:0007669"/>
    <property type="project" value="UniProtKB-SubCell"/>
</dbReference>
<evidence type="ECO:0000256" key="3">
    <source>
        <dbReference type="ARBA" id="ARBA00022741"/>
    </source>
</evidence>
<comment type="subcellular location">
    <subcellularLocation>
        <location evidence="6">Cytoplasm</location>
    </subcellularLocation>
</comment>
<keyword evidence="3 6" id="KW-0547">Nucleotide-binding</keyword>
<accession>A0A4R5V7M7</accession>
<dbReference type="AlphaFoldDB" id="A0A4R5V7M7"/>
<comment type="function">
    <text evidence="6">Ligates lysine onto the cytidine present at position 34 of the AUA codon-specific tRNA(Ile) that contains the anticodon CAU, in an ATP-dependent manner. Cytidine is converted to lysidine, thus changing the amino acid specificity of the tRNA from methionine to isoleucine.</text>
</comment>
<reference evidence="8 9" key="1">
    <citation type="submission" date="2019-03" db="EMBL/GenBank/DDBJ databases">
        <title>Ruegeria lutea sp. nov., a novel strain, isolated from marine sediment, the Masan Bay, South Korea.</title>
        <authorList>
            <person name="Kim J."/>
            <person name="Kim D.-Y."/>
            <person name="Lee S.-S."/>
        </authorList>
    </citation>
    <scope>NUCLEOTIDE SEQUENCE [LARGE SCALE GENOMIC DNA]</scope>
    <source>
        <strain evidence="8 9">318-1</strain>
    </source>
</reference>
<dbReference type="PANTHER" id="PTHR43033:SF1">
    <property type="entry name" value="TRNA(ILE)-LYSIDINE SYNTHASE-RELATED"/>
    <property type="match status" value="1"/>
</dbReference>
<feature type="binding site" evidence="6">
    <location>
        <begin position="29"/>
        <end position="34"/>
    </location>
    <ligand>
        <name>ATP</name>
        <dbReference type="ChEBI" id="CHEBI:30616"/>
    </ligand>
</feature>
<protein>
    <recommendedName>
        <fullName evidence="6">tRNA(Ile)-lysidine synthase</fullName>
        <ecNumber evidence="6">6.3.4.19</ecNumber>
    </recommendedName>
    <alternativeName>
        <fullName evidence="6">tRNA(Ile)-2-lysyl-cytidine synthase</fullName>
    </alternativeName>
    <alternativeName>
        <fullName evidence="6">tRNA(Ile)-lysidine synthetase</fullName>
    </alternativeName>
</protein>
<dbReference type="EMBL" id="SMUV01000064">
    <property type="protein sequence ID" value="TDK48019.1"/>
    <property type="molecule type" value="Genomic_DNA"/>
</dbReference>
<dbReference type="GO" id="GO:0032267">
    <property type="term" value="F:tRNA(Ile)-lysidine synthase activity"/>
    <property type="evidence" value="ECO:0007669"/>
    <property type="project" value="UniProtKB-EC"/>
</dbReference>
<dbReference type="SUPFAM" id="SSF52402">
    <property type="entry name" value="Adenine nucleotide alpha hydrolases-like"/>
    <property type="match status" value="1"/>
</dbReference>
<dbReference type="OrthoDB" id="9807403at2"/>
<comment type="catalytic activity">
    <reaction evidence="5 6">
        <text>cytidine(34) in tRNA(Ile2) + L-lysine + ATP = lysidine(34) in tRNA(Ile2) + AMP + diphosphate + H(+)</text>
        <dbReference type="Rhea" id="RHEA:43744"/>
        <dbReference type="Rhea" id="RHEA-COMP:10625"/>
        <dbReference type="Rhea" id="RHEA-COMP:10670"/>
        <dbReference type="ChEBI" id="CHEBI:15378"/>
        <dbReference type="ChEBI" id="CHEBI:30616"/>
        <dbReference type="ChEBI" id="CHEBI:32551"/>
        <dbReference type="ChEBI" id="CHEBI:33019"/>
        <dbReference type="ChEBI" id="CHEBI:82748"/>
        <dbReference type="ChEBI" id="CHEBI:83665"/>
        <dbReference type="ChEBI" id="CHEBI:456215"/>
        <dbReference type="EC" id="6.3.4.19"/>
    </reaction>
</comment>
<dbReference type="HAMAP" id="MF_01161">
    <property type="entry name" value="tRNA_Ile_lys_synt"/>
    <property type="match status" value="1"/>
</dbReference>
<evidence type="ECO:0000256" key="2">
    <source>
        <dbReference type="ARBA" id="ARBA00022694"/>
    </source>
</evidence>
<gene>
    <name evidence="6 8" type="primary">tilS</name>
    <name evidence="8" type="ORF">E1832_10170</name>
</gene>
<evidence type="ECO:0000259" key="7">
    <source>
        <dbReference type="Pfam" id="PF01171"/>
    </source>
</evidence>
<organism evidence="8 9">
    <name type="scientific">Antarcticimicrobium luteum</name>
    <dbReference type="NCBI Taxonomy" id="2547397"/>
    <lineage>
        <taxon>Bacteria</taxon>
        <taxon>Pseudomonadati</taxon>
        <taxon>Pseudomonadota</taxon>
        <taxon>Alphaproteobacteria</taxon>
        <taxon>Rhodobacterales</taxon>
        <taxon>Paracoccaceae</taxon>
        <taxon>Antarcticimicrobium</taxon>
    </lineage>
</organism>
<feature type="domain" description="tRNA(Ile)-lysidine/2-thiocytidine synthase N-terminal" evidence="7">
    <location>
        <begin position="24"/>
        <end position="202"/>
    </location>
</feature>
<evidence type="ECO:0000256" key="4">
    <source>
        <dbReference type="ARBA" id="ARBA00022840"/>
    </source>
</evidence>
<comment type="caution">
    <text evidence="8">The sequence shown here is derived from an EMBL/GenBank/DDBJ whole genome shotgun (WGS) entry which is preliminary data.</text>
</comment>
<name>A0A4R5V7M7_9RHOB</name>
<evidence type="ECO:0000256" key="6">
    <source>
        <dbReference type="HAMAP-Rule" id="MF_01161"/>
    </source>
</evidence>
<dbReference type="GO" id="GO:0005524">
    <property type="term" value="F:ATP binding"/>
    <property type="evidence" value="ECO:0007669"/>
    <property type="project" value="UniProtKB-UniRule"/>
</dbReference>
<evidence type="ECO:0000256" key="1">
    <source>
        <dbReference type="ARBA" id="ARBA00022598"/>
    </source>
</evidence>
<dbReference type="PANTHER" id="PTHR43033">
    <property type="entry name" value="TRNA(ILE)-LYSIDINE SYNTHASE-RELATED"/>
    <property type="match status" value="1"/>
</dbReference>
<evidence type="ECO:0000256" key="5">
    <source>
        <dbReference type="ARBA" id="ARBA00048539"/>
    </source>
</evidence>
<dbReference type="Pfam" id="PF01171">
    <property type="entry name" value="ATP_bind_3"/>
    <property type="match status" value="1"/>
</dbReference>
<dbReference type="InterPro" id="IPR014729">
    <property type="entry name" value="Rossmann-like_a/b/a_fold"/>
</dbReference>
<dbReference type="InterPro" id="IPR012094">
    <property type="entry name" value="tRNA_Ile_lys_synt"/>
</dbReference>
<keyword evidence="2 6" id="KW-0819">tRNA processing</keyword>
<proteinExistence type="inferred from homology"/>
<dbReference type="Proteomes" id="UP000295301">
    <property type="component" value="Unassembled WGS sequence"/>
</dbReference>
<keyword evidence="6" id="KW-0963">Cytoplasm</keyword>
<comment type="domain">
    <text evidence="6">The N-terminal region contains the highly conserved SGGXDS motif, predicted to be a P-loop motif involved in ATP binding.</text>
</comment>
<dbReference type="InterPro" id="IPR012795">
    <property type="entry name" value="tRNA_Ile_lys_synt_N"/>
</dbReference>
<dbReference type="EC" id="6.3.4.19" evidence="6"/>
<dbReference type="Gene3D" id="3.40.50.620">
    <property type="entry name" value="HUPs"/>
    <property type="match status" value="1"/>
</dbReference>
<sequence length="417" mass="43958">MSASDADILAAVRAWFGPQPPARLAIALSGGGDSVALLHILSRAFEPRQVRLAAATVDHGLRADAAQEAAAAARQAAALGVPHAILRWRGWDGQGNLQDAARTARYDLLSDWALGQGIGALAVAHTADDQAETLLMRLGRAAGVTGLAGIPPRRLRGAVMILRPLLGIGRDDLRAYLRRNGLEWSEDPSNLDTKFTRVRAREALSGLADLGVTPAALTHVARNMVRAEEALGWAAFEAARTAARVAAGCVVLDPRALRLMPDEIARRLLVGALAWVGGGGYPPRRRPVAALLADLHRGQGATLAGCRVLEHRGEIWICREVNALHDIRVAPGGIWDRRWRLSGPGAQGCEIRALGAAGLAHCPERAATGAPRAALEASPAVWREGDLIAAPLAGRAAGWRAEPAEDGPAFPATLLSH</sequence>
<dbReference type="CDD" id="cd01992">
    <property type="entry name" value="TilS_N"/>
    <property type="match status" value="1"/>
</dbReference>
<evidence type="ECO:0000313" key="9">
    <source>
        <dbReference type="Proteomes" id="UP000295301"/>
    </source>
</evidence>
<dbReference type="RefSeq" id="WP_133359643.1">
    <property type="nucleotide sequence ID" value="NZ_SMUV01000064.1"/>
</dbReference>
<dbReference type="InterPro" id="IPR011063">
    <property type="entry name" value="TilS/TtcA_N"/>
</dbReference>
<comment type="similarity">
    <text evidence="6">Belongs to the tRNA(Ile)-lysidine synthase family.</text>
</comment>
<dbReference type="GO" id="GO:0006400">
    <property type="term" value="P:tRNA modification"/>
    <property type="evidence" value="ECO:0007669"/>
    <property type="project" value="UniProtKB-UniRule"/>
</dbReference>
<keyword evidence="4 6" id="KW-0067">ATP-binding</keyword>
<keyword evidence="9" id="KW-1185">Reference proteome</keyword>